<evidence type="ECO:0000256" key="5">
    <source>
        <dbReference type="ARBA" id="ARBA00022792"/>
    </source>
</evidence>
<evidence type="ECO:0000313" key="13">
    <source>
        <dbReference type="EMBL" id="KAK1923974.1"/>
    </source>
</evidence>
<dbReference type="AlphaFoldDB" id="A0AAD9CXU5"/>
<keyword evidence="4 11" id="KW-0812">Transmembrane</keyword>
<comment type="similarity">
    <text evidence="2 11">Belongs to the MICOS complex subunit Mic60 family.</text>
</comment>
<keyword evidence="14" id="KW-1185">Reference proteome</keyword>
<keyword evidence="6 11" id="KW-1133">Transmembrane helix</keyword>
<feature type="compositionally biased region" description="Pro residues" evidence="12">
    <location>
        <begin position="50"/>
        <end position="63"/>
    </location>
</feature>
<comment type="subcellular location">
    <subcellularLocation>
        <location evidence="1 11">Mitochondrion inner membrane</location>
        <topology evidence="1 11">Single-pass membrane protein</topology>
    </subcellularLocation>
</comment>
<dbReference type="PANTHER" id="PTHR15415:SF7">
    <property type="entry name" value="MICOS COMPLEX SUBUNIT MIC60"/>
    <property type="match status" value="1"/>
</dbReference>
<evidence type="ECO:0000256" key="3">
    <source>
        <dbReference type="ARBA" id="ARBA00018116"/>
    </source>
</evidence>
<keyword evidence="5 11" id="KW-0999">Mitochondrion inner membrane</keyword>
<evidence type="ECO:0000256" key="1">
    <source>
        <dbReference type="ARBA" id="ARBA00004434"/>
    </source>
</evidence>
<keyword evidence="9 11" id="KW-0472">Membrane</keyword>
<comment type="caution">
    <text evidence="13">The sequence shown here is derived from an EMBL/GenBank/DDBJ whole genome shotgun (WGS) entry which is preliminary data.</text>
</comment>
<evidence type="ECO:0000256" key="9">
    <source>
        <dbReference type="ARBA" id="ARBA00023136"/>
    </source>
</evidence>
<name>A0AAD9CXU5_PAPLA</name>
<reference evidence="13" key="1">
    <citation type="submission" date="2023-02" db="EMBL/GenBank/DDBJ databases">
        <title>Identification and recombinant expression of a fungal hydrolase from Papiliotrema laurentii that hydrolyzes apple cutin and clears colloidal polyester polyurethane.</title>
        <authorList>
            <consortium name="DOE Joint Genome Institute"/>
            <person name="Roman V.A."/>
            <person name="Bojanowski C."/>
            <person name="Crable B.R."/>
            <person name="Wagner D.N."/>
            <person name="Hung C.S."/>
            <person name="Nadeau L.J."/>
            <person name="Schratz L."/>
            <person name="Haridas S."/>
            <person name="Pangilinan J."/>
            <person name="Lipzen A."/>
            <person name="Na H."/>
            <person name="Yan M."/>
            <person name="Ng V."/>
            <person name="Grigoriev I.V."/>
            <person name="Spatafora J.W."/>
            <person name="Barlow D."/>
            <person name="Biffinger J."/>
            <person name="Kelley-Loughnane N."/>
            <person name="Varaljay V.A."/>
            <person name="Crookes-Goodson W.J."/>
        </authorList>
    </citation>
    <scope>NUCLEOTIDE SEQUENCE</scope>
    <source>
        <strain evidence="13">5307AH</strain>
    </source>
</reference>
<sequence>MLTNVRVAHARVARPLVASQRRLLATPPPNYPTPTSPVSPPAAQPVKSALPPPSSSGALPPPPRRPRRTFRKFLIYTTLGALTFYPLSGWLSTQYEGYRDFFTSTFPGADFVADYADDHNWDTFGAATVSAKAAQALQRAKGEEQKPGSTKEDAAAKFRELQKKVETTGQKAESEAKSTLRDIEAKAAAAAATVKAKATETKDAIVAKTQSEAATLRERATEATEKVKAVAGDVETKASEAVAKAGDAVTHAKAKVTDAASDAQAKATETASSVKAKAVEAESKIAEGAKRAARDAEAVVNKGEAKVQEAAHKVEDAAHKVKQAVDETPGPRGYLDAQRPRELRPETVTPAKPTFEGKTVYSGPPLPVGHEPPPGFYIPPPAVPKVKEGAEKVKETLPLLAPKVKEFAAEEPIVEQLASTIDSLASSLSTPNAGDSNKILSKAQDDLTALTQRLSDVKKAEKAKLEKTVGEKVKEFEAVLKSKEQERAQGEQGLKESWEKEKSRLVDDWRKSLETELESQRQGIEQRLREEVVSQGIELQRRWLRSIKTQVETERGGRLAKLDHLTTSLKHLERITLDNSATLDDNVRLHKIWSALRAVQAKAEAGDVSFDDELRLLRSLSTPSADAPESVVSVTLAQLDKSGIAQTGVKSFASLASWFSNSVAPRVHSAALVPAPEEASVLSHVASLAFSKLMFAPKAGLVEGDDVSSTLARAEWCLGEKDLDGAAREVNSLKGWPGKLAADWLREARRRLEVQQALEVVGAEATLGSLLLV</sequence>
<evidence type="ECO:0000256" key="10">
    <source>
        <dbReference type="ARBA" id="ARBA00025571"/>
    </source>
</evidence>
<dbReference type="GO" id="GO:0061617">
    <property type="term" value="C:MICOS complex"/>
    <property type="evidence" value="ECO:0007669"/>
    <property type="project" value="TreeGrafter"/>
</dbReference>
<evidence type="ECO:0000313" key="14">
    <source>
        <dbReference type="Proteomes" id="UP001182556"/>
    </source>
</evidence>
<feature type="transmembrane region" description="Helical" evidence="11">
    <location>
        <begin position="73"/>
        <end position="91"/>
    </location>
</feature>
<keyword evidence="8 11" id="KW-0496">Mitochondrion</keyword>
<organism evidence="13 14">
    <name type="scientific">Papiliotrema laurentii</name>
    <name type="common">Cryptococcus laurentii</name>
    <dbReference type="NCBI Taxonomy" id="5418"/>
    <lineage>
        <taxon>Eukaryota</taxon>
        <taxon>Fungi</taxon>
        <taxon>Dikarya</taxon>
        <taxon>Basidiomycota</taxon>
        <taxon>Agaricomycotina</taxon>
        <taxon>Tremellomycetes</taxon>
        <taxon>Tremellales</taxon>
        <taxon>Rhynchogastremaceae</taxon>
        <taxon>Papiliotrema</taxon>
    </lineage>
</organism>
<dbReference type="GO" id="GO:0042407">
    <property type="term" value="P:cristae formation"/>
    <property type="evidence" value="ECO:0007669"/>
    <property type="project" value="TreeGrafter"/>
</dbReference>
<dbReference type="InterPro" id="IPR019133">
    <property type="entry name" value="MIC60"/>
</dbReference>
<dbReference type="Gene3D" id="1.20.120.20">
    <property type="entry name" value="Apolipoprotein"/>
    <property type="match status" value="1"/>
</dbReference>
<evidence type="ECO:0000256" key="11">
    <source>
        <dbReference type="RuleBase" id="RU363000"/>
    </source>
</evidence>
<dbReference type="Pfam" id="PF09731">
    <property type="entry name" value="Mitofilin"/>
    <property type="match status" value="1"/>
</dbReference>
<feature type="compositionally biased region" description="Pro residues" evidence="12">
    <location>
        <begin position="26"/>
        <end position="43"/>
    </location>
</feature>
<evidence type="ECO:0000256" key="6">
    <source>
        <dbReference type="ARBA" id="ARBA00022989"/>
    </source>
</evidence>
<keyword evidence="7" id="KW-0175">Coiled coil</keyword>
<proteinExistence type="inferred from homology"/>
<dbReference type="EMBL" id="JAODAN010000005">
    <property type="protein sequence ID" value="KAK1923974.1"/>
    <property type="molecule type" value="Genomic_DNA"/>
</dbReference>
<feature type="region of interest" description="Disordered" evidence="12">
    <location>
        <begin position="20"/>
        <end position="66"/>
    </location>
</feature>
<dbReference type="PANTHER" id="PTHR15415">
    <property type="entry name" value="MITOFILIN"/>
    <property type="match status" value="1"/>
</dbReference>
<evidence type="ECO:0000256" key="4">
    <source>
        <dbReference type="ARBA" id="ARBA00022692"/>
    </source>
</evidence>
<comment type="function">
    <text evidence="10">Component of the MICOS complex, a large protein complex of the mitochondrial inner membrane that plays crucial roles in the maintenance of crista junctions, inner membrane architecture, and formation of contact sites to the outer membrane. Plays a role in keeping cristae membranes connected to the inner boundary membrane. Also promotes protein import via the mitochondrial intermembrane space assembly (MIA) pathway.</text>
</comment>
<comment type="subunit">
    <text evidence="11">Component of the mitochondrial contact site and cristae organizing system (MICOS) complex.</text>
</comment>
<dbReference type="Proteomes" id="UP001182556">
    <property type="component" value="Unassembled WGS sequence"/>
</dbReference>
<evidence type="ECO:0000256" key="12">
    <source>
        <dbReference type="SAM" id="MobiDB-lite"/>
    </source>
</evidence>
<evidence type="ECO:0000256" key="8">
    <source>
        <dbReference type="ARBA" id="ARBA00023128"/>
    </source>
</evidence>
<evidence type="ECO:0000256" key="7">
    <source>
        <dbReference type="ARBA" id="ARBA00023054"/>
    </source>
</evidence>
<gene>
    <name evidence="13" type="ORF">DB88DRAFT_540062</name>
</gene>
<evidence type="ECO:0000256" key="2">
    <source>
        <dbReference type="ARBA" id="ARBA00010877"/>
    </source>
</evidence>
<protein>
    <recommendedName>
        <fullName evidence="3 11">MICOS complex subunit MIC60</fullName>
    </recommendedName>
    <alternativeName>
        <fullName evidence="11">Mitofilin</fullName>
    </alternativeName>
</protein>
<accession>A0AAD9CXU5</accession>